<comment type="caution">
    <text evidence="1">The sequence shown here is derived from an EMBL/GenBank/DDBJ whole genome shotgun (WGS) entry which is preliminary data.</text>
</comment>
<proteinExistence type="predicted"/>
<dbReference type="EMBL" id="JADKCH010000004">
    <property type="protein sequence ID" value="MBK8572371.1"/>
    <property type="molecule type" value="Genomic_DNA"/>
</dbReference>
<evidence type="ECO:0000313" key="1">
    <source>
        <dbReference type="EMBL" id="MBK8572371.1"/>
    </source>
</evidence>
<sequence>MDITQRILADHAARKSAEGITWFDAGDLRRLGLQDQLFTVMQTVQHTLRLRKAHQVVESHGCIDRWSLEDTH</sequence>
<evidence type="ECO:0000313" key="2">
    <source>
        <dbReference type="Proteomes" id="UP000709959"/>
    </source>
</evidence>
<protein>
    <submittedName>
        <fullName evidence="1">Uncharacterized protein</fullName>
    </submittedName>
</protein>
<reference evidence="1 2" key="1">
    <citation type="submission" date="2020-10" db="EMBL/GenBank/DDBJ databases">
        <title>Connecting structure to function with the recovery of over 1000 high-quality activated sludge metagenome-assembled genomes encoding full-length rRNA genes using long-read sequencing.</title>
        <authorList>
            <person name="Singleton C.M."/>
            <person name="Petriglieri F."/>
            <person name="Kristensen J.M."/>
            <person name="Kirkegaard R.H."/>
            <person name="Michaelsen T.Y."/>
            <person name="Andersen M.H."/>
            <person name="Karst S.M."/>
            <person name="Dueholm M.S."/>
            <person name="Nielsen P.H."/>
            <person name="Albertsen M."/>
        </authorList>
    </citation>
    <scope>NUCLEOTIDE SEQUENCE [LARGE SCALE GENOMIC DNA]</scope>
    <source>
        <strain evidence="1">OdNE_18-Q3-R46-58_MAXAC.008</strain>
    </source>
</reference>
<dbReference type="Proteomes" id="UP000709959">
    <property type="component" value="Unassembled WGS sequence"/>
</dbReference>
<organism evidence="1 2">
    <name type="scientific">Candidatus Geothrix odensensis</name>
    <dbReference type="NCBI Taxonomy" id="2954440"/>
    <lineage>
        <taxon>Bacteria</taxon>
        <taxon>Pseudomonadati</taxon>
        <taxon>Acidobacteriota</taxon>
        <taxon>Holophagae</taxon>
        <taxon>Holophagales</taxon>
        <taxon>Holophagaceae</taxon>
        <taxon>Geothrix</taxon>
    </lineage>
</organism>
<accession>A0A936F234</accession>
<gene>
    <name evidence="1" type="ORF">IPN91_06910</name>
</gene>
<dbReference type="AlphaFoldDB" id="A0A936F234"/>
<name>A0A936F234_9BACT</name>